<keyword evidence="10" id="KW-0732">Signal</keyword>
<evidence type="ECO:0000256" key="6">
    <source>
        <dbReference type="ARBA" id="ARBA00023136"/>
    </source>
</evidence>
<feature type="transmembrane region" description="Helical" evidence="9">
    <location>
        <begin position="287"/>
        <end position="305"/>
    </location>
</feature>
<keyword evidence="7 13" id="KW-0675">Receptor</keyword>
<dbReference type="GO" id="GO:0016020">
    <property type="term" value="C:membrane"/>
    <property type="evidence" value="ECO:0007669"/>
    <property type="project" value="InterPro"/>
</dbReference>
<keyword evidence="5" id="KW-0297">G-protein coupled receptor</keyword>
<dbReference type="EMBL" id="KQ976785">
    <property type="protein sequence ID" value="KYN08302.1"/>
    <property type="molecule type" value="Genomic_DNA"/>
</dbReference>
<gene>
    <name evidence="13" type="ORF">ALC62_00732</name>
</gene>
<evidence type="ECO:0000256" key="1">
    <source>
        <dbReference type="ARBA" id="ARBA00004127"/>
    </source>
</evidence>
<feature type="transmembrane region" description="Helical" evidence="9">
    <location>
        <begin position="522"/>
        <end position="545"/>
    </location>
</feature>
<dbReference type="PROSITE" id="PS50261">
    <property type="entry name" value="G_PROTEIN_RECEP_F2_4"/>
    <property type="match status" value="1"/>
</dbReference>
<dbReference type="OrthoDB" id="6082634at2759"/>
<evidence type="ECO:0000259" key="11">
    <source>
        <dbReference type="PROSITE" id="PS50261"/>
    </source>
</evidence>
<evidence type="ECO:0000256" key="9">
    <source>
        <dbReference type="SAM" id="Phobius"/>
    </source>
</evidence>
<evidence type="ECO:0000313" key="14">
    <source>
        <dbReference type="Proteomes" id="UP000078542"/>
    </source>
</evidence>
<name>A0A151IQ63_9HYME</name>
<dbReference type="GO" id="GO:0012505">
    <property type="term" value="C:endomembrane system"/>
    <property type="evidence" value="ECO:0007669"/>
    <property type="project" value="UniProtKB-SubCell"/>
</dbReference>
<protein>
    <submittedName>
        <fullName evidence="13">G-protein coupled receptor Mth2</fullName>
    </submittedName>
</protein>
<dbReference type="Proteomes" id="UP000078542">
    <property type="component" value="Unassembled WGS sequence"/>
</dbReference>
<dbReference type="Gene3D" id="1.20.1070.10">
    <property type="entry name" value="Rhodopsin 7-helix transmembrane proteins"/>
    <property type="match status" value="1"/>
</dbReference>
<evidence type="ECO:0000256" key="7">
    <source>
        <dbReference type="ARBA" id="ARBA00023170"/>
    </source>
</evidence>
<feature type="domain" description="G-protein coupled receptors family 2 profile 2" evidence="11">
    <location>
        <begin position="280"/>
        <end position="546"/>
    </location>
</feature>
<comment type="similarity">
    <text evidence="2">Belongs to the G-protein coupled receptor 2 family. Mth subfamily.</text>
</comment>
<dbReference type="Pfam" id="PF00002">
    <property type="entry name" value="7tm_2"/>
    <property type="match status" value="1"/>
</dbReference>
<keyword evidence="3 9" id="KW-0812">Transmembrane</keyword>
<feature type="transmembrane region" description="Helical" evidence="9">
    <location>
        <begin position="441"/>
        <end position="468"/>
    </location>
</feature>
<dbReference type="InterPro" id="IPR000832">
    <property type="entry name" value="GPCR_2_secretin-like"/>
</dbReference>
<evidence type="ECO:0000256" key="2">
    <source>
        <dbReference type="ARBA" id="ARBA00008979"/>
    </source>
</evidence>
<comment type="subcellular location">
    <subcellularLocation>
        <location evidence="1">Endomembrane system</location>
        <topology evidence="1">Multi-pass membrane protein</topology>
    </subcellularLocation>
</comment>
<evidence type="ECO:0000256" key="10">
    <source>
        <dbReference type="SAM" id="SignalP"/>
    </source>
</evidence>
<feature type="signal peptide" evidence="10">
    <location>
        <begin position="1"/>
        <end position="19"/>
    </location>
</feature>
<keyword evidence="8" id="KW-0807">Transducer</keyword>
<evidence type="ECO:0000259" key="12">
    <source>
        <dbReference type="PROSITE" id="PS50262"/>
    </source>
</evidence>
<feature type="transmembrane region" description="Helical" evidence="9">
    <location>
        <begin position="494"/>
        <end position="516"/>
    </location>
</feature>
<proteinExistence type="inferred from homology"/>
<dbReference type="GO" id="GO:0004930">
    <property type="term" value="F:G protein-coupled receptor activity"/>
    <property type="evidence" value="ECO:0007669"/>
    <property type="project" value="UniProtKB-KW"/>
</dbReference>
<feature type="chain" id="PRO_5007582278" evidence="10">
    <location>
        <begin position="20"/>
        <end position="595"/>
    </location>
</feature>
<feature type="transmembrane region" description="Helical" evidence="9">
    <location>
        <begin position="352"/>
        <end position="371"/>
    </location>
</feature>
<dbReference type="SUPFAM" id="SSF63877">
    <property type="entry name" value="Methuselah ectodomain"/>
    <property type="match status" value="1"/>
</dbReference>
<dbReference type="KEGG" id="ccoa:108775110"/>
<organism evidence="13 14">
    <name type="scientific">Cyphomyrmex costatus</name>
    <dbReference type="NCBI Taxonomy" id="456900"/>
    <lineage>
        <taxon>Eukaryota</taxon>
        <taxon>Metazoa</taxon>
        <taxon>Ecdysozoa</taxon>
        <taxon>Arthropoda</taxon>
        <taxon>Hexapoda</taxon>
        <taxon>Insecta</taxon>
        <taxon>Pterygota</taxon>
        <taxon>Neoptera</taxon>
        <taxon>Endopterygota</taxon>
        <taxon>Hymenoptera</taxon>
        <taxon>Apocrita</taxon>
        <taxon>Aculeata</taxon>
        <taxon>Formicoidea</taxon>
        <taxon>Formicidae</taxon>
        <taxon>Myrmicinae</taxon>
        <taxon>Cyphomyrmex</taxon>
    </lineage>
</organism>
<dbReference type="STRING" id="456900.A0A151IQ63"/>
<dbReference type="PROSITE" id="PS50262">
    <property type="entry name" value="G_PROTEIN_RECEP_F1_2"/>
    <property type="match status" value="1"/>
</dbReference>
<feature type="transmembrane region" description="Helical" evidence="9">
    <location>
        <begin position="391"/>
        <end position="412"/>
    </location>
</feature>
<evidence type="ECO:0000256" key="8">
    <source>
        <dbReference type="ARBA" id="ARBA00023224"/>
    </source>
</evidence>
<reference evidence="13 14" key="1">
    <citation type="submission" date="2016-03" db="EMBL/GenBank/DDBJ databases">
        <title>Cyphomyrmex costatus WGS genome.</title>
        <authorList>
            <person name="Nygaard S."/>
            <person name="Hu H."/>
            <person name="Boomsma J."/>
            <person name="Zhang G."/>
        </authorList>
    </citation>
    <scope>NUCLEOTIDE SEQUENCE [LARGE SCALE GENOMIC DNA]</scope>
    <source>
        <strain evidence="13">MS0001</strain>
        <tissue evidence="13">Whole body</tissue>
    </source>
</reference>
<dbReference type="PANTHER" id="PTHR46953:SF1">
    <property type="entry name" value="G-PROTEIN COUPLED RECEPTOR MTH-LIKE 1-RELATED"/>
    <property type="match status" value="1"/>
</dbReference>
<dbReference type="PANTHER" id="PTHR46953">
    <property type="entry name" value="G-PROTEIN COUPLED RECEPTOR MTH-LIKE 1-RELATED"/>
    <property type="match status" value="1"/>
</dbReference>
<dbReference type="AlphaFoldDB" id="A0A151IQ63"/>
<evidence type="ECO:0000256" key="4">
    <source>
        <dbReference type="ARBA" id="ARBA00022989"/>
    </source>
</evidence>
<dbReference type="InterPro" id="IPR052808">
    <property type="entry name" value="GPCR_Mth-like"/>
</dbReference>
<evidence type="ECO:0000256" key="3">
    <source>
        <dbReference type="ARBA" id="ARBA00022692"/>
    </source>
</evidence>
<dbReference type="GO" id="GO:0007166">
    <property type="term" value="P:cell surface receptor signaling pathway"/>
    <property type="evidence" value="ECO:0007669"/>
    <property type="project" value="InterPro"/>
</dbReference>
<dbReference type="InterPro" id="IPR017452">
    <property type="entry name" value="GPCR_Rhodpsn_7TM"/>
</dbReference>
<evidence type="ECO:0000256" key="5">
    <source>
        <dbReference type="ARBA" id="ARBA00023040"/>
    </source>
</evidence>
<sequence length="595" mass="69417">MYQPSIALCFAFLLAASSSEFLDNFANYSKQNDNSIVQFDLYVDRPTKYQNEEINLTQCNSHENSMKNNDEMQYESCINSTKSNCENNSVQYDHHREHTLKNHEENNQTYMEPSINSTEINDPMLQKINDNFTKVEDKNNSTSYELHRNPNKIFKIPFVQYEACCDNLTCIQLCCPFANNLTADGQCVHHGQKNFTFPKMYKDENNSKETLDELFLIVRDPCVEGGFGRRLLDHNTHLFLINGSLYQDDGTIISPTSYCFAILHRNVYDAFFCTDEHTKFATYESTFLLVSTPFLLLTFIIYSVLPEFRNVHGYTVRAYVSSVFITNAITYVDERIPNLAEKNYCVVLAYIYNFFFLSSFLWLNVTCFDLWWAFRKLRLHRTKAKHDKKKLILYSMYAWGITIIFNVVCVVMDNAPGLSKDLIRPEICVDKFWFSKSEAKILYFFIPVGVIVISNIIFFNLTTLTILYQKIRTAYQLKDLESNRHDRNKQRFNMYFMLFIVMEICWVLEILSWCFVIDIPTFFWYTVDIINSLQGAIIFIILVCTKRIKQMLLIRFGELSCNPFKILSNNSVASITTSSTTESRTISMQQVGSPN</sequence>
<dbReference type="CDD" id="cd15039">
    <property type="entry name" value="7tmB3_Methuselah-like"/>
    <property type="match status" value="1"/>
</dbReference>
<keyword evidence="4 9" id="KW-1133">Transmembrane helix</keyword>
<evidence type="ECO:0000313" key="13">
    <source>
        <dbReference type="EMBL" id="KYN08302.1"/>
    </source>
</evidence>
<accession>A0A151IQ63</accession>
<keyword evidence="6 9" id="KW-0472">Membrane</keyword>
<feature type="domain" description="G-protein coupled receptors family 1 profile" evidence="12">
    <location>
        <begin position="265"/>
        <end position="507"/>
    </location>
</feature>
<dbReference type="InterPro" id="IPR017981">
    <property type="entry name" value="GPCR_2-like_7TM"/>
</dbReference>
<dbReference type="InterPro" id="IPR036272">
    <property type="entry name" value="Methuselah_N_sf"/>
</dbReference>
<feature type="transmembrane region" description="Helical" evidence="9">
    <location>
        <begin position="314"/>
        <end position="332"/>
    </location>
</feature>
<keyword evidence="14" id="KW-1185">Reference proteome</keyword>